<keyword evidence="3" id="KW-1185">Reference proteome</keyword>
<name>A0A2K4ZG05_9FIRM</name>
<dbReference type="InterPro" id="IPR007163">
    <property type="entry name" value="VCA0040-like"/>
</dbReference>
<keyword evidence="1" id="KW-0812">Transmembrane</keyword>
<dbReference type="AlphaFoldDB" id="A0A2K4ZG05"/>
<feature type="transmembrane region" description="Helical" evidence="1">
    <location>
        <begin position="147"/>
        <end position="176"/>
    </location>
</feature>
<gene>
    <name evidence="2" type="ORF">AMURIS_02112</name>
</gene>
<keyword evidence="1" id="KW-1133">Transmembrane helix</keyword>
<feature type="transmembrane region" description="Helical" evidence="1">
    <location>
        <begin position="9"/>
        <end position="32"/>
    </location>
</feature>
<feature type="transmembrane region" description="Helical" evidence="1">
    <location>
        <begin position="52"/>
        <end position="75"/>
    </location>
</feature>
<dbReference type="Pfam" id="PF04018">
    <property type="entry name" value="VCA0040-like"/>
    <property type="match status" value="1"/>
</dbReference>
<accession>A0A2K4ZG05</accession>
<reference evidence="2 3" key="1">
    <citation type="submission" date="2018-01" db="EMBL/GenBank/DDBJ databases">
        <authorList>
            <person name="Gaut B.S."/>
            <person name="Morton B.R."/>
            <person name="Clegg M.T."/>
            <person name="Duvall M.R."/>
        </authorList>
    </citation>
    <scope>NUCLEOTIDE SEQUENCE [LARGE SCALE GENOMIC DNA]</scope>
    <source>
        <strain evidence="2">GP69</strain>
    </source>
</reference>
<dbReference type="EMBL" id="OFSM01000009">
    <property type="protein sequence ID" value="SOY29397.1"/>
    <property type="molecule type" value="Genomic_DNA"/>
</dbReference>
<dbReference type="Proteomes" id="UP000236311">
    <property type="component" value="Unassembled WGS sequence"/>
</dbReference>
<feature type="transmembrane region" description="Helical" evidence="1">
    <location>
        <begin position="82"/>
        <end position="98"/>
    </location>
</feature>
<feature type="transmembrane region" description="Helical" evidence="1">
    <location>
        <begin position="256"/>
        <end position="277"/>
    </location>
</feature>
<keyword evidence="1" id="KW-0472">Membrane</keyword>
<dbReference type="RefSeq" id="WP_103239489.1">
    <property type="nucleotide sequence ID" value="NZ_CANRXC010000008.1"/>
</dbReference>
<sequence length="281" mass="29354">MIKSFFKGVVIGIANIIPGVSGGTMMVSMGIYDKLIHCITHLFSELKKSILFLLPIAVGMVVAVAGSSFGLTYLFEHFPIQTNLLFIGLILGGLPAVWKKVKGKGVKVGPLAACVFFFALVVGMAAMGETEGKAADLSFSLVNAVKLVGVGIITSATMVIPGVSGSMVLMLMGFYYPVLNAVKDFFTALAAFDMDGILTGCGILIPFGIGVVAGIFGIAKLVEIIFEKFPLYAYWAIIGLIVSSPIAILLMGTFPALTVVSFLTGVLALAAGIAIAMKLGE</sequence>
<evidence type="ECO:0000313" key="2">
    <source>
        <dbReference type="EMBL" id="SOY29397.1"/>
    </source>
</evidence>
<dbReference type="PANTHER" id="PTHR37308:SF1">
    <property type="entry name" value="POLYPRENYL-PHOSPHATE TRANSPORTER"/>
    <property type="match status" value="1"/>
</dbReference>
<proteinExistence type="predicted"/>
<feature type="transmembrane region" description="Helical" evidence="1">
    <location>
        <begin position="110"/>
        <end position="127"/>
    </location>
</feature>
<evidence type="ECO:0000256" key="1">
    <source>
        <dbReference type="SAM" id="Phobius"/>
    </source>
</evidence>
<dbReference type="PANTHER" id="PTHR37308">
    <property type="entry name" value="INTEGRAL MEMBRANE PROTEIN"/>
    <property type="match status" value="1"/>
</dbReference>
<evidence type="ECO:0000313" key="3">
    <source>
        <dbReference type="Proteomes" id="UP000236311"/>
    </source>
</evidence>
<organism evidence="2 3">
    <name type="scientific">Acetatifactor muris</name>
    <dbReference type="NCBI Taxonomy" id="879566"/>
    <lineage>
        <taxon>Bacteria</taxon>
        <taxon>Bacillati</taxon>
        <taxon>Bacillota</taxon>
        <taxon>Clostridia</taxon>
        <taxon>Lachnospirales</taxon>
        <taxon>Lachnospiraceae</taxon>
        <taxon>Acetatifactor</taxon>
    </lineage>
</organism>
<feature type="transmembrane region" description="Helical" evidence="1">
    <location>
        <begin position="196"/>
        <end position="219"/>
    </location>
</feature>
<dbReference type="OrthoDB" id="9793746at2"/>
<evidence type="ECO:0008006" key="4">
    <source>
        <dbReference type="Google" id="ProtNLM"/>
    </source>
</evidence>
<feature type="transmembrane region" description="Helical" evidence="1">
    <location>
        <begin position="231"/>
        <end position="250"/>
    </location>
</feature>
<protein>
    <recommendedName>
        <fullName evidence="4">DUF368 domain-containing protein</fullName>
    </recommendedName>
</protein>